<evidence type="ECO:0000259" key="5">
    <source>
        <dbReference type="Pfam" id="PF00389"/>
    </source>
</evidence>
<dbReference type="Pfam" id="PF00389">
    <property type="entry name" value="2-Hacid_dh"/>
    <property type="match status" value="1"/>
</dbReference>
<dbReference type="CDD" id="cd12173">
    <property type="entry name" value="PGDH_4"/>
    <property type="match status" value="1"/>
</dbReference>
<dbReference type="SUPFAM" id="SSF51735">
    <property type="entry name" value="NAD(P)-binding Rossmann-fold domains"/>
    <property type="match status" value="1"/>
</dbReference>
<dbReference type="PANTHER" id="PTHR43761:SF1">
    <property type="entry name" value="D-ISOMER SPECIFIC 2-HYDROXYACID DEHYDROGENASE CATALYTIC DOMAIN-CONTAINING PROTEIN-RELATED"/>
    <property type="match status" value="1"/>
</dbReference>
<comment type="caution">
    <text evidence="7">The sequence shown here is derived from an EMBL/GenBank/DDBJ whole genome shotgun (WGS) entry which is preliminary data.</text>
</comment>
<dbReference type="PROSITE" id="PS00671">
    <property type="entry name" value="D_2_HYDROXYACID_DH_3"/>
    <property type="match status" value="1"/>
</dbReference>
<dbReference type="InterPro" id="IPR006139">
    <property type="entry name" value="D-isomer_2_OHA_DH_cat_dom"/>
</dbReference>
<evidence type="ECO:0000256" key="4">
    <source>
        <dbReference type="RuleBase" id="RU003719"/>
    </source>
</evidence>
<evidence type="ECO:0000259" key="6">
    <source>
        <dbReference type="Pfam" id="PF02826"/>
    </source>
</evidence>
<organism evidence="7 8">
    <name type="scientific">Clostridium neonatale</name>
    <dbReference type="NCBI Taxonomy" id="137838"/>
    <lineage>
        <taxon>Bacteria</taxon>
        <taxon>Bacillati</taxon>
        <taxon>Bacillota</taxon>
        <taxon>Clostridia</taxon>
        <taxon>Eubacteriales</taxon>
        <taxon>Clostridiaceae</taxon>
        <taxon>Clostridium</taxon>
    </lineage>
</organism>
<dbReference type="SUPFAM" id="SSF52283">
    <property type="entry name" value="Formate/glycerate dehydrogenase catalytic domain-like"/>
    <property type="match status" value="1"/>
</dbReference>
<dbReference type="Proteomes" id="UP000220840">
    <property type="component" value="Unassembled WGS sequence"/>
</dbReference>
<evidence type="ECO:0000256" key="2">
    <source>
        <dbReference type="ARBA" id="ARBA00023002"/>
    </source>
</evidence>
<keyword evidence="3" id="KW-0520">NAD</keyword>
<dbReference type="InterPro" id="IPR029753">
    <property type="entry name" value="D-isomer_DH_CS"/>
</dbReference>
<dbReference type="FunFam" id="3.40.50.720:FF:000203">
    <property type="entry name" value="D-3-phosphoglycerate dehydrogenase (SerA)"/>
    <property type="match status" value="1"/>
</dbReference>
<keyword evidence="2 4" id="KW-0560">Oxidoreductase</keyword>
<dbReference type="InterPro" id="IPR006140">
    <property type="entry name" value="D-isomer_DH_NAD-bd"/>
</dbReference>
<gene>
    <name evidence="7" type="ORF">CQ394_12080</name>
</gene>
<dbReference type="RefSeq" id="WP_058296537.1">
    <property type="nucleotide sequence ID" value="NZ_CAKJVD010000083.1"/>
</dbReference>
<keyword evidence="8" id="KW-1185">Reference proteome</keyword>
<dbReference type="OrthoDB" id="9805416at2"/>
<dbReference type="GO" id="GO:0051287">
    <property type="term" value="F:NAD binding"/>
    <property type="evidence" value="ECO:0007669"/>
    <property type="project" value="InterPro"/>
</dbReference>
<evidence type="ECO:0000313" key="7">
    <source>
        <dbReference type="EMBL" id="PEG32394.1"/>
    </source>
</evidence>
<reference evidence="7 8" key="1">
    <citation type="submission" date="2017-10" db="EMBL/GenBank/DDBJ databases">
        <title>Effective Description of Clostridium neonatale sp. nov. linked to necrotizing enterocolitis in neonates and a clarification of species assignable to the genus Clostridium (Prazmowski 1880) emend. Lawson and Rainey 2016.</title>
        <authorList>
            <person name="Bernard K."/>
            <person name="Burdz T."/>
            <person name="Wiebe D."/>
            <person name="Balcewich B."/>
            <person name="Alfa M."/>
            <person name="Bernier A.-M."/>
        </authorList>
    </citation>
    <scope>NUCLEOTIDE SEQUENCE [LARGE SCALE GENOMIC DNA]</scope>
    <source>
        <strain evidence="7 8">LCDC99A005</strain>
    </source>
</reference>
<sequence>MKVFLCEFIHSEARKYLEMNAEIISDWNKINEVDAIINRNLQITKETMDKAKNLKVIAIHGTGIDGVDMDEAKKRGIHVFSTPHQNADSVAELIVGLTLSLTRKISLAGKLIGEGREIDNAPSELKGIELRQKTFGLIGVGDIAIRAAKIMKYGFGMNVIGYSRSLTKEKAKELEIEYCSSIEEVLRSSDIVNIGVPLNNSTVNMINNEKIKLMKKTAYLINTSRGKVVDEKALYNALKNKHIAGAACDVFVTEPPTLDNPLLSLNNFVATPHIGANTDEALYRVGMAVVKGILEKV</sequence>
<feature type="domain" description="D-isomer specific 2-hydroxyacid dehydrogenase catalytic" evidence="5">
    <location>
        <begin position="28"/>
        <end position="293"/>
    </location>
</feature>
<feature type="domain" description="D-isomer specific 2-hydroxyacid dehydrogenase NAD-binding" evidence="6">
    <location>
        <begin position="96"/>
        <end position="275"/>
    </location>
</feature>
<dbReference type="GO" id="GO:0016616">
    <property type="term" value="F:oxidoreductase activity, acting on the CH-OH group of donors, NAD or NADP as acceptor"/>
    <property type="evidence" value="ECO:0007669"/>
    <property type="project" value="InterPro"/>
</dbReference>
<evidence type="ECO:0000313" key="8">
    <source>
        <dbReference type="Proteomes" id="UP000220840"/>
    </source>
</evidence>
<dbReference type="AlphaFoldDB" id="A0A2A7ML15"/>
<dbReference type="EMBL" id="PDCJ01000001">
    <property type="protein sequence ID" value="PEG32394.1"/>
    <property type="molecule type" value="Genomic_DNA"/>
</dbReference>
<accession>A0A2A7ML15</accession>
<dbReference type="InterPro" id="IPR036291">
    <property type="entry name" value="NAD(P)-bd_dom_sf"/>
</dbReference>
<protein>
    <submittedName>
        <fullName evidence="7">3-phosphoglycerate dehydrogenase</fullName>
    </submittedName>
</protein>
<proteinExistence type="inferred from homology"/>
<name>A0A2A7ML15_9CLOT</name>
<evidence type="ECO:0000256" key="3">
    <source>
        <dbReference type="ARBA" id="ARBA00023027"/>
    </source>
</evidence>
<dbReference type="STRING" id="137838.GCA_001458595_03907"/>
<dbReference type="InterPro" id="IPR050418">
    <property type="entry name" value="D-iso_2-hydroxyacid_DH_PdxB"/>
</dbReference>
<dbReference type="Pfam" id="PF02826">
    <property type="entry name" value="2-Hacid_dh_C"/>
    <property type="match status" value="1"/>
</dbReference>
<evidence type="ECO:0000256" key="1">
    <source>
        <dbReference type="ARBA" id="ARBA00005854"/>
    </source>
</evidence>
<dbReference type="PANTHER" id="PTHR43761">
    <property type="entry name" value="D-ISOMER SPECIFIC 2-HYDROXYACID DEHYDROGENASE FAMILY PROTEIN (AFU_ORTHOLOGUE AFUA_1G13630)"/>
    <property type="match status" value="1"/>
</dbReference>
<comment type="similarity">
    <text evidence="1 4">Belongs to the D-isomer specific 2-hydroxyacid dehydrogenase family.</text>
</comment>
<dbReference type="Gene3D" id="3.40.50.720">
    <property type="entry name" value="NAD(P)-binding Rossmann-like Domain"/>
    <property type="match status" value="2"/>
</dbReference>